<proteinExistence type="predicted"/>
<gene>
    <name evidence="1" type="ORF">CDAR_172531</name>
</gene>
<dbReference type="Proteomes" id="UP001054837">
    <property type="component" value="Unassembled WGS sequence"/>
</dbReference>
<name>A0AAV4MEC4_9ARAC</name>
<accession>A0AAV4MEC4</accession>
<evidence type="ECO:0000313" key="1">
    <source>
        <dbReference type="EMBL" id="GIX70768.1"/>
    </source>
</evidence>
<reference evidence="1 2" key="1">
    <citation type="submission" date="2021-06" db="EMBL/GenBank/DDBJ databases">
        <title>Caerostris darwini draft genome.</title>
        <authorList>
            <person name="Kono N."/>
            <person name="Arakawa K."/>
        </authorList>
    </citation>
    <scope>NUCLEOTIDE SEQUENCE [LARGE SCALE GENOMIC DNA]</scope>
</reference>
<keyword evidence="2" id="KW-1185">Reference proteome</keyword>
<comment type="caution">
    <text evidence="1">The sequence shown here is derived from an EMBL/GenBank/DDBJ whole genome shotgun (WGS) entry which is preliminary data.</text>
</comment>
<dbReference type="EMBL" id="BPLQ01000392">
    <property type="protein sequence ID" value="GIX70768.1"/>
    <property type="molecule type" value="Genomic_DNA"/>
</dbReference>
<dbReference type="AlphaFoldDB" id="A0AAV4MEC4"/>
<protein>
    <submittedName>
        <fullName evidence="1">Uncharacterized protein</fullName>
    </submittedName>
</protein>
<organism evidence="1 2">
    <name type="scientific">Caerostris darwini</name>
    <dbReference type="NCBI Taxonomy" id="1538125"/>
    <lineage>
        <taxon>Eukaryota</taxon>
        <taxon>Metazoa</taxon>
        <taxon>Ecdysozoa</taxon>
        <taxon>Arthropoda</taxon>
        <taxon>Chelicerata</taxon>
        <taxon>Arachnida</taxon>
        <taxon>Araneae</taxon>
        <taxon>Araneomorphae</taxon>
        <taxon>Entelegynae</taxon>
        <taxon>Araneoidea</taxon>
        <taxon>Araneidae</taxon>
        <taxon>Caerostris</taxon>
    </lineage>
</organism>
<evidence type="ECO:0000313" key="2">
    <source>
        <dbReference type="Proteomes" id="UP001054837"/>
    </source>
</evidence>
<sequence length="102" mass="11736">MSNSPNGRHYIIEFRADREWFGFRDCVFNANAHPLVNGMHMGIGYSDCTVGSQRGILPHRVSIALTLLNRKYGEENIIPILWADQRWAFEQEDPGSKSDKRE</sequence>